<evidence type="ECO:0000256" key="2">
    <source>
        <dbReference type="ARBA" id="ARBA00007069"/>
    </source>
</evidence>
<evidence type="ECO:0000256" key="5">
    <source>
        <dbReference type="ARBA" id="ARBA00022692"/>
    </source>
</evidence>
<feature type="transmembrane region" description="Helical" evidence="8">
    <location>
        <begin position="87"/>
        <end position="109"/>
    </location>
</feature>
<comment type="subcellular location">
    <subcellularLocation>
        <location evidence="1 8">Cell membrane</location>
        <topology evidence="1 8">Multi-pass membrane protein</topology>
    </subcellularLocation>
</comment>
<dbReference type="KEGG" id="ace:Acel_1281"/>
<proteinExistence type="inferred from homology"/>
<accession>A0LUE3</accession>
<dbReference type="InterPro" id="IPR000515">
    <property type="entry name" value="MetI-like"/>
</dbReference>
<evidence type="ECO:0000256" key="7">
    <source>
        <dbReference type="ARBA" id="ARBA00023136"/>
    </source>
</evidence>
<keyword evidence="11" id="KW-1185">Reference proteome</keyword>
<organism evidence="10 11">
    <name type="scientific">Acidothermus cellulolyticus (strain ATCC 43068 / DSM 8971 / 11B)</name>
    <dbReference type="NCBI Taxonomy" id="351607"/>
    <lineage>
        <taxon>Bacteria</taxon>
        <taxon>Bacillati</taxon>
        <taxon>Actinomycetota</taxon>
        <taxon>Actinomycetes</taxon>
        <taxon>Acidothermales</taxon>
        <taxon>Acidothermaceae</taxon>
        <taxon>Acidothermus</taxon>
    </lineage>
</organism>
<name>A0LUE3_ACIC1</name>
<feature type="transmembrane region" description="Helical" evidence="8">
    <location>
        <begin position="254"/>
        <end position="273"/>
    </location>
</feature>
<evidence type="ECO:0000256" key="6">
    <source>
        <dbReference type="ARBA" id="ARBA00022989"/>
    </source>
</evidence>
<evidence type="ECO:0000256" key="4">
    <source>
        <dbReference type="ARBA" id="ARBA00022475"/>
    </source>
</evidence>
<dbReference type="GO" id="GO:0055085">
    <property type="term" value="P:transmembrane transport"/>
    <property type="evidence" value="ECO:0007669"/>
    <property type="project" value="InterPro"/>
</dbReference>
<reference evidence="10 11" key="1">
    <citation type="journal article" date="2009" name="Genome Res.">
        <title>Complete genome of the cellulolytic thermophile Acidothermus cellulolyticus 11B provides insights into its ecophysiological and evolutionary adaptations.</title>
        <authorList>
            <person name="Barabote R.D."/>
            <person name="Xie G."/>
            <person name="Leu D.H."/>
            <person name="Normand P."/>
            <person name="Necsulea A."/>
            <person name="Daubin V."/>
            <person name="Medigue C."/>
            <person name="Adney W.S."/>
            <person name="Xu X.C."/>
            <person name="Lapidus A."/>
            <person name="Parales R.E."/>
            <person name="Detter C."/>
            <person name="Pujic P."/>
            <person name="Bruce D."/>
            <person name="Lavire C."/>
            <person name="Challacombe J.F."/>
            <person name="Brettin T.S."/>
            <person name="Berry A.M."/>
        </authorList>
    </citation>
    <scope>NUCLEOTIDE SEQUENCE [LARGE SCALE GENOMIC DNA]</scope>
    <source>
        <strain evidence="11">ATCC 43068 / DSM 8971 / 11B</strain>
    </source>
</reference>
<dbReference type="Pfam" id="PF00528">
    <property type="entry name" value="BPD_transp_1"/>
    <property type="match status" value="1"/>
</dbReference>
<feature type="transmembrane region" description="Helical" evidence="8">
    <location>
        <begin position="121"/>
        <end position="145"/>
    </location>
</feature>
<evidence type="ECO:0000313" key="10">
    <source>
        <dbReference type="EMBL" id="ABK53053.1"/>
    </source>
</evidence>
<dbReference type="STRING" id="351607.Acel_1281"/>
<gene>
    <name evidence="10" type="ordered locus">Acel_1281</name>
</gene>
<keyword evidence="3 8" id="KW-0813">Transport</keyword>
<dbReference type="CDD" id="cd06261">
    <property type="entry name" value="TM_PBP2"/>
    <property type="match status" value="1"/>
</dbReference>
<dbReference type="InParanoid" id="A0LUE3"/>
<dbReference type="PROSITE" id="PS50928">
    <property type="entry name" value="ABC_TM1"/>
    <property type="match status" value="1"/>
</dbReference>
<dbReference type="AlphaFoldDB" id="A0LUE3"/>
<feature type="transmembrane region" description="Helical" evidence="8">
    <location>
        <begin position="151"/>
        <end position="172"/>
    </location>
</feature>
<dbReference type="HOGENOM" id="CLU_016047_3_0_11"/>
<dbReference type="eggNOG" id="COG1177">
    <property type="taxonomic scope" value="Bacteria"/>
</dbReference>
<dbReference type="GO" id="GO:0005886">
    <property type="term" value="C:plasma membrane"/>
    <property type="evidence" value="ECO:0007669"/>
    <property type="project" value="UniProtKB-SubCell"/>
</dbReference>
<dbReference type="Gene3D" id="1.10.3720.10">
    <property type="entry name" value="MetI-like"/>
    <property type="match status" value="1"/>
</dbReference>
<feature type="domain" description="ABC transmembrane type-1" evidence="9">
    <location>
        <begin position="83"/>
        <end position="277"/>
    </location>
</feature>
<feature type="transmembrane region" description="Helical" evidence="8">
    <location>
        <begin position="193"/>
        <end position="218"/>
    </location>
</feature>
<keyword evidence="7 8" id="KW-0472">Membrane</keyword>
<dbReference type="SUPFAM" id="SSF161098">
    <property type="entry name" value="MetI-like"/>
    <property type="match status" value="1"/>
</dbReference>
<dbReference type="PANTHER" id="PTHR43848:SF2">
    <property type="entry name" value="PUTRESCINE TRANSPORT SYSTEM PERMEASE PROTEIN POTI"/>
    <property type="match status" value="1"/>
</dbReference>
<keyword evidence="6 8" id="KW-1133">Transmembrane helix</keyword>
<dbReference type="InterPro" id="IPR051789">
    <property type="entry name" value="Bact_Polyamine_Transport"/>
</dbReference>
<feature type="transmembrane region" description="Helical" evidence="8">
    <location>
        <begin position="28"/>
        <end position="51"/>
    </location>
</feature>
<sequence length="278" mass="30513">MTAVTVREETRPVTRTARRRRRWRGLGLRLYTLGVLAWLMLPIAIIILFGFNNVHGRFNYRWQGFTLRWYRHPFDIPDLTTALVNSLTIACIVTAISVVMGTLAGFALGRWRFLGSRAVELTLFAVIAASEIAMATGLLSLFISLGVPRGYWTIVISQVTFDVAYVAVTVQARMAAFDRSLEEAARDLGAGPLVTFARVTLPMLLPGIIAGALLAFALSIDDFVITQFNAGKTLTFPLWVYGATRLGIPPEVNVLGTMIFVGGVLLAAGGVVVQRIRR</sequence>
<comment type="similarity">
    <text evidence="2">Belongs to the binding-protein-dependent transport system permease family. CysTW subfamily.</text>
</comment>
<evidence type="ECO:0000313" key="11">
    <source>
        <dbReference type="Proteomes" id="UP000008221"/>
    </source>
</evidence>
<dbReference type="InterPro" id="IPR035906">
    <property type="entry name" value="MetI-like_sf"/>
</dbReference>
<dbReference type="PANTHER" id="PTHR43848">
    <property type="entry name" value="PUTRESCINE TRANSPORT SYSTEM PERMEASE PROTEIN POTI"/>
    <property type="match status" value="1"/>
</dbReference>
<protein>
    <submittedName>
        <fullName evidence="10">Binding-protein-dependent transport systems inner membrane component</fullName>
    </submittedName>
</protein>
<keyword evidence="5 8" id="KW-0812">Transmembrane</keyword>
<dbReference type="RefSeq" id="WP_011720116.1">
    <property type="nucleotide sequence ID" value="NC_008578.1"/>
</dbReference>
<evidence type="ECO:0000256" key="8">
    <source>
        <dbReference type="RuleBase" id="RU363032"/>
    </source>
</evidence>
<dbReference type="EMBL" id="CP000481">
    <property type="protein sequence ID" value="ABK53053.1"/>
    <property type="molecule type" value="Genomic_DNA"/>
</dbReference>
<dbReference type="OrthoDB" id="9810794at2"/>
<dbReference type="Proteomes" id="UP000008221">
    <property type="component" value="Chromosome"/>
</dbReference>
<evidence type="ECO:0000256" key="3">
    <source>
        <dbReference type="ARBA" id="ARBA00022448"/>
    </source>
</evidence>
<keyword evidence="4" id="KW-1003">Cell membrane</keyword>
<evidence type="ECO:0000256" key="1">
    <source>
        <dbReference type="ARBA" id="ARBA00004651"/>
    </source>
</evidence>
<evidence type="ECO:0000259" key="9">
    <source>
        <dbReference type="PROSITE" id="PS50928"/>
    </source>
</evidence>